<evidence type="ECO:0000313" key="6">
    <source>
        <dbReference type="EMBL" id="MFC0394344.1"/>
    </source>
</evidence>
<protein>
    <submittedName>
        <fullName evidence="6">ABC transporter substrate-binding protein</fullName>
    </submittedName>
</protein>
<dbReference type="InterPro" id="IPR051313">
    <property type="entry name" value="Bact_iron-sidero_bind"/>
</dbReference>
<evidence type="ECO:0000256" key="4">
    <source>
        <dbReference type="ARBA" id="ARBA00022729"/>
    </source>
</evidence>
<sequence>MNAQFKPATAAALLLCLTTINGEIEIPVNPKRIIADQYLGSLIALGVTPIGTPGLHRQNPYLADALKGVEDIGDVNGSLEKVIDLQPDLIVTGAAEAEGRYDQLAKIAPTVSVPYGDLKNAHEELTYFGKLLGKEKEAEAWLAEYDRRIASARERVVKAVPADATFSIFEMAGKSTYVYGDNFGRGGQAVYQALGFKPPAPIAAEIMEKQWAELSNEVLPQYAGDYIILTSNDRTLEEIKADPVWSTLDAVKNDHMYVWKEERSWYYDPIAILSQTEEIAAWLTGQE</sequence>
<feature type="domain" description="Fe/B12 periplasmic-binding" evidence="5">
    <location>
        <begin position="30"/>
        <end position="287"/>
    </location>
</feature>
<dbReference type="PANTHER" id="PTHR30532">
    <property type="entry name" value="IRON III DICITRATE-BINDING PERIPLASMIC PROTEIN"/>
    <property type="match status" value="1"/>
</dbReference>
<dbReference type="Proteomes" id="UP001589818">
    <property type="component" value="Unassembled WGS sequence"/>
</dbReference>
<reference evidence="6 7" key="1">
    <citation type="submission" date="2024-09" db="EMBL/GenBank/DDBJ databases">
        <authorList>
            <person name="Sun Q."/>
            <person name="Mori K."/>
        </authorList>
    </citation>
    <scope>NUCLEOTIDE SEQUENCE [LARGE SCALE GENOMIC DNA]</scope>
    <source>
        <strain evidence="6 7">CCM 4839</strain>
    </source>
</reference>
<gene>
    <name evidence="6" type="ORF">ACFFJ8_23650</name>
</gene>
<evidence type="ECO:0000313" key="7">
    <source>
        <dbReference type="Proteomes" id="UP001589818"/>
    </source>
</evidence>
<keyword evidence="3" id="KW-0813">Transport</keyword>
<evidence type="ECO:0000256" key="2">
    <source>
        <dbReference type="ARBA" id="ARBA00008814"/>
    </source>
</evidence>
<evidence type="ECO:0000259" key="5">
    <source>
        <dbReference type="PROSITE" id="PS50983"/>
    </source>
</evidence>
<comment type="caution">
    <text evidence="6">The sequence shown here is derived from an EMBL/GenBank/DDBJ whole genome shotgun (WGS) entry which is preliminary data.</text>
</comment>
<evidence type="ECO:0000256" key="3">
    <source>
        <dbReference type="ARBA" id="ARBA00022448"/>
    </source>
</evidence>
<comment type="similarity">
    <text evidence="2">Belongs to the bacterial solute-binding protein 8 family.</text>
</comment>
<accession>A0ABV6JEK1</accession>
<evidence type="ECO:0000256" key="1">
    <source>
        <dbReference type="ARBA" id="ARBA00004196"/>
    </source>
</evidence>
<dbReference type="SUPFAM" id="SSF53807">
    <property type="entry name" value="Helical backbone' metal receptor"/>
    <property type="match status" value="1"/>
</dbReference>
<dbReference type="RefSeq" id="WP_204815495.1">
    <property type="nucleotide sequence ID" value="NZ_JANHOF010000001.1"/>
</dbReference>
<dbReference type="PROSITE" id="PS50983">
    <property type="entry name" value="FE_B12_PBP"/>
    <property type="match status" value="1"/>
</dbReference>
<dbReference type="PANTHER" id="PTHR30532:SF26">
    <property type="entry name" value="IRON(3+)-HYDROXAMATE-BINDING PROTEIN FHUD"/>
    <property type="match status" value="1"/>
</dbReference>
<dbReference type="Gene3D" id="3.40.50.1980">
    <property type="entry name" value="Nitrogenase molybdenum iron protein domain"/>
    <property type="match status" value="2"/>
</dbReference>
<name>A0ABV6JEK1_9BACL</name>
<comment type="subcellular location">
    <subcellularLocation>
        <location evidence="1">Cell envelope</location>
    </subcellularLocation>
</comment>
<organism evidence="6 7">
    <name type="scientific">Paenibacillus mendelii</name>
    <dbReference type="NCBI Taxonomy" id="206163"/>
    <lineage>
        <taxon>Bacteria</taxon>
        <taxon>Bacillati</taxon>
        <taxon>Bacillota</taxon>
        <taxon>Bacilli</taxon>
        <taxon>Bacillales</taxon>
        <taxon>Paenibacillaceae</taxon>
        <taxon>Paenibacillus</taxon>
    </lineage>
</organism>
<proteinExistence type="inferred from homology"/>
<dbReference type="InterPro" id="IPR002491">
    <property type="entry name" value="ABC_transptr_periplasmic_BD"/>
</dbReference>
<keyword evidence="7" id="KW-1185">Reference proteome</keyword>
<dbReference type="EMBL" id="JBHLVF010000041">
    <property type="protein sequence ID" value="MFC0394344.1"/>
    <property type="molecule type" value="Genomic_DNA"/>
</dbReference>
<keyword evidence="4" id="KW-0732">Signal</keyword>
<dbReference type="Pfam" id="PF01497">
    <property type="entry name" value="Peripla_BP_2"/>
    <property type="match status" value="1"/>
</dbReference>